<dbReference type="EMBL" id="PGCK01000014">
    <property type="protein sequence ID" value="MCD1296177.1"/>
    <property type="molecule type" value="Genomic_DNA"/>
</dbReference>
<dbReference type="InterPro" id="IPR016155">
    <property type="entry name" value="Mopterin_synth/thiamin_S_b"/>
</dbReference>
<dbReference type="Gene3D" id="3.10.20.30">
    <property type="match status" value="1"/>
</dbReference>
<protein>
    <recommendedName>
        <fullName evidence="3">Molybdopterin synthase subunit MoaD</fullName>
    </recommendedName>
</protein>
<evidence type="ECO:0000313" key="1">
    <source>
        <dbReference type="EMBL" id="MCD1296177.1"/>
    </source>
</evidence>
<dbReference type="InterPro" id="IPR052045">
    <property type="entry name" value="Sulfur_Carrier/Prot_Modifier"/>
</dbReference>
<name>A0AAP2RH84_9EURY</name>
<proteinExistence type="predicted"/>
<dbReference type="SUPFAM" id="SSF54285">
    <property type="entry name" value="MoaD/ThiS"/>
    <property type="match status" value="1"/>
</dbReference>
<dbReference type="Pfam" id="PF02597">
    <property type="entry name" value="ThiS"/>
    <property type="match status" value="1"/>
</dbReference>
<sequence length="87" mass="9431">MAGSLDKNKYEIDMSPGLTVRELLKELSYLAGPGFADSVYDPAGRRLNEYITIFINSKEIRSLAGLDTRLKAGDVVTILPPMAGGLD</sequence>
<comment type="caution">
    <text evidence="1">The sequence shown here is derived from an EMBL/GenBank/DDBJ whole genome shotgun (WGS) entry which is preliminary data.</text>
</comment>
<gene>
    <name evidence="1" type="ORF">CUJ83_14335</name>
</gene>
<dbReference type="PANTHER" id="PTHR38031">
    <property type="entry name" value="SULFUR CARRIER PROTEIN SLR0821-RELATED"/>
    <property type="match status" value="1"/>
</dbReference>
<evidence type="ECO:0000313" key="2">
    <source>
        <dbReference type="Proteomes" id="UP001320159"/>
    </source>
</evidence>
<reference evidence="1 2" key="1">
    <citation type="submission" date="2017-11" db="EMBL/GenBank/DDBJ databases">
        <title>Isolation and Characterization of Family Methanocellaceae Species from Potential Methane Hydrate Area Offshore Southwestern Taiwan.</title>
        <authorList>
            <person name="Zhang W.-L."/>
            <person name="Chen W.-C."/>
            <person name="Lai M.-C."/>
            <person name="Chen S.-C."/>
        </authorList>
    </citation>
    <scope>NUCLEOTIDE SEQUENCE [LARGE SCALE GENOMIC DNA]</scope>
    <source>
        <strain evidence="1 2">CWC-04</strain>
    </source>
</reference>
<dbReference type="PANTHER" id="PTHR38031:SF1">
    <property type="entry name" value="SULFUR CARRIER PROTEIN CYSO"/>
    <property type="match status" value="1"/>
</dbReference>
<dbReference type="InterPro" id="IPR003749">
    <property type="entry name" value="ThiS/MoaD-like"/>
</dbReference>
<dbReference type="Proteomes" id="UP001320159">
    <property type="component" value="Unassembled WGS sequence"/>
</dbReference>
<keyword evidence="2" id="KW-1185">Reference proteome</keyword>
<accession>A0AAP2RH84</accession>
<evidence type="ECO:0008006" key="3">
    <source>
        <dbReference type="Google" id="ProtNLM"/>
    </source>
</evidence>
<organism evidence="1 2">
    <name type="scientific">Methanooceanicella nereidis</name>
    <dbReference type="NCBI Taxonomy" id="2052831"/>
    <lineage>
        <taxon>Archaea</taxon>
        <taxon>Methanobacteriati</taxon>
        <taxon>Methanobacteriota</taxon>
        <taxon>Stenosarchaea group</taxon>
        <taxon>Methanomicrobia</taxon>
        <taxon>Methanocellales</taxon>
        <taxon>Methanocellaceae</taxon>
        <taxon>Methanooceanicella</taxon>
    </lineage>
</organism>
<dbReference type="AlphaFoldDB" id="A0AAP2RH84"/>
<dbReference type="InterPro" id="IPR012675">
    <property type="entry name" value="Beta-grasp_dom_sf"/>
</dbReference>